<accession>A0AAD1L574</accession>
<dbReference type="EMBL" id="AP026382">
    <property type="protein sequence ID" value="BDN98959.1"/>
    <property type="molecule type" value="Genomic_DNA"/>
</dbReference>
<reference evidence="2" key="1">
    <citation type="submission" date="2022-07" db="EMBL/GenBank/DDBJ databases">
        <title>Complete genome sequence of carbapenem-resistant Citrobacter spp. in Japan.</title>
        <authorList>
            <person name="Maehana S."/>
            <person name="Suzuki M."/>
            <person name="Kitasato H."/>
        </authorList>
    </citation>
    <scope>NUCLEOTIDE SEQUENCE</scope>
    <source>
        <strain evidence="2">KAM621</strain>
    </source>
</reference>
<organism evidence="2 3">
    <name type="scientific">Citrobacter braakii</name>
    <dbReference type="NCBI Taxonomy" id="57706"/>
    <lineage>
        <taxon>Bacteria</taxon>
        <taxon>Pseudomonadati</taxon>
        <taxon>Pseudomonadota</taxon>
        <taxon>Gammaproteobacteria</taxon>
        <taxon>Enterobacterales</taxon>
        <taxon>Enterobacteriaceae</taxon>
        <taxon>Citrobacter</taxon>
        <taxon>Citrobacter freundii complex</taxon>
    </lineage>
</organism>
<feature type="domain" description="Tlde1" evidence="1">
    <location>
        <begin position="45"/>
        <end position="136"/>
    </location>
</feature>
<gene>
    <name evidence="2" type="ORF">KAM621c_40640</name>
</gene>
<name>A0AAD1L574_CITBR</name>
<evidence type="ECO:0000313" key="3">
    <source>
        <dbReference type="Proteomes" id="UP001058317"/>
    </source>
</evidence>
<dbReference type="InterPro" id="IPR021225">
    <property type="entry name" value="Tlde1_dom"/>
</dbReference>
<dbReference type="Pfam" id="PF10908">
    <property type="entry name" value="Tlde1_dom"/>
    <property type="match status" value="1"/>
</dbReference>
<evidence type="ECO:0000259" key="1">
    <source>
        <dbReference type="Pfam" id="PF10908"/>
    </source>
</evidence>
<proteinExistence type="predicted"/>
<dbReference type="AlphaFoldDB" id="A0AAD1L574"/>
<dbReference type="Proteomes" id="UP001058317">
    <property type="component" value="Chromosome"/>
</dbReference>
<sequence>MNIFNFTIKYDKHNYYILKGVNHMTWEYKVSTGILSHNGKLIAYCYSGAGESKDKPNCEHIRNKGPIPRGVYFIAGWNNHKSPSAIILEPIAGTNTFGRDHFEIHGDKKGQPPGTASAGCIIMNGQDKRQTIYDSGDTILVVR</sequence>
<evidence type="ECO:0000313" key="2">
    <source>
        <dbReference type="EMBL" id="BDN98959.1"/>
    </source>
</evidence>
<dbReference type="RefSeq" id="WP_233896696.1">
    <property type="nucleotide sequence ID" value="NZ_AP026382.1"/>
</dbReference>
<protein>
    <recommendedName>
        <fullName evidence="1">Tlde1 domain-containing protein</fullName>
    </recommendedName>
</protein>